<dbReference type="GeneID" id="30994750"/>
<dbReference type="RefSeq" id="XP_020075566.1">
    <property type="nucleotide sequence ID" value="XM_020220200.1"/>
</dbReference>
<dbReference type="GO" id="GO:0005524">
    <property type="term" value="F:ATP binding"/>
    <property type="evidence" value="ECO:0007669"/>
    <property type="project" value="InterPro"/>
</dbReference>
<keyword evidence="3" id="KW-0418">Kinase</keyword>
<sequence length="817" mass="93563">MFKLPFKTGIRAAYNVLDKPSFLSEPWLVYPAKHKSNGKLVSVFIFDKTKFEAQINKMSGMSKNPRVIISECYELIKFEISQLTKLRHPQILTIYEVLEETKLKFLFVSEPVDDNLLTVSSRKLDDLSIQKGILEIAKGLQFLHNNCSIIHSNLQPSSIYINNQGDWKLGGFKFLQNLNEISPQERENYYIMNNSSLVPFSNINLNYTAPELILDNQQKLGFANDIFSLGCLIYYLYNEDNLINCFDPNSITEYKQEFQKFANKFYNHRSSDLKYVLKNVPENIYPLLMQTLSRYPFDRISVDQFIDSEFFDGSIIKAMWFVDEFSTKNISEKLIFMNGLLNDSILSQFPIHFKNQKLLPLMIELIVNELNILKGKKLDNDINELLTYALTITLEIGDGISGLSFQDKVYDQLLLLKKKDCTFTLLINTSVKIRLVLIEHLSTLQSKLKDKQLVSVIKELSSLCLTSSPLETDLQADQIKLQDLFLTKLITVINQFDFPYIKNSLFPLLCQVFKTTTILSTKITTIDLFEKLIDQKIIDKIIVADQLLPILKNLKSRDKRIVSKTLKLFGKLSSSEHISLDLESLVDTVLSQCFKLAFACNDCNQLEFKAFIDEINRIQNILTTKKIDSLAKHSDTNFNSIINTRHSIDTAAPKTVPIKPTSHETPVKPTTTTKPMKNQPLSLKNKNHQNQNQNQTLKPKLNFGDTSSNQNNNLLDTLNKTWGKRNIPEPETLNDDDDDFEEFQKAETTPQINWNSEINKSLPMNQRMSQKATTNGQPRKYPPGFDSNMVLTPNGTGGSQTKPTIQNQKNSDLLDLL</sequence>
<dbReference type="InterPro" id="IPR011989">
    <property type="entry name" value="ARM-like"/>
</dbReference>
<feature type="compositionally biased region" description="Polar residues" evidence="1">
    <location>
        <begin position="761"/>
        <end position="777"/>
    </location>
</feature>
<dbReference type="Gene3D" id="3.30.200.20">
    <property type="entry name" value="Phosphorylase Kinase, domain 1"/>
    <property type="match status" value="1"/>
</dbReference>
<dbReference type="AlphaFoldDB" id="A0A1E4RGV8"/>
<feature type="region of interest" description="Disordered" evidence="1">
    <location>
        <begin position="761"/>
        <end position="817"/>
    </location>
</feature>
<dbReference type="Pfam" id="PF00069">
    <property type="entry name" value="Pkinase"/>
    <property type="match status" value="1"/>
</dbReference>
<proteinExistence type="predicted"/>
<feature type="compositionally biased region" description="Low complexity" evidence="1">
    <location>
        <begin position="667"/>
        <end position="677"/>
    </location>
</feature>
<feature type="compositionally biased region" description="Polar residues" evidence="1">
    <location>
        <begin position="789"/>
        <end position="811"/>
    </location>
</feature>
<dbReference type="PROSITE" id="PS50011">
    <property type="entry name" value="PROTEIN_KINASE_DOM"/>
    <property type="match status" value="1"/>
</dbReference>
<gene>
    <name evidence="3" type="ORF">HYPBUDRAFT_149361</name>
</gene>
<dbReference type="Gene3D" id="1.10.510.10">
    <property type="entry name" value="Transferase(Phosphotransferase) domain 1"/>
    <property type="match status" value="1"/>
</dbReference>
<keyword evidence="3" id="KW-0808">Transferase</keyword>
<feature type="region of interest" description="Disordered" evidence="1">
    <location>
        <begin position="654"/>
        <end position="692"/>
    </location>
</feature>
<dbReference type="GO" id="GO:0004672">
    <property type="term" value="F:protein kinase activity"/>
    <property type="evidence" value="ECO:0007669"/>
    <property type="project" value="InterPro"/>
</dbReference>
<dbReference type="InterPro" id="IPR011009">
    <property type="entry name" value="Kinase-like_dom_sf"/>
</dbReference>
<accession>A0A1E4RGV8</accession>
<dbReference type="InterPro" id="IPR000719">
    <property type="entry name" value="Prot_kinase_dom"/>
</dbReference>
<evidence type="ECO:0000256" key="1">
    <source>
        <dbReference type="SAM" id="MobiDB-lite"/>
    </source>
</evidence>
<evidence type="ECO:0000313" key="3">
    <source>
        <dbReference type="EMBL" id="ODV66499.1"/>
    </source>
</evidence>
<evidence type="ECO:0000259" key="2">
    <source>
        <dbReference type="PROSITE" id="PS50011"/>
    </source>
</evidence>
<feature type="domain" description="Protein kinase" evidence="2">
    <location>
        <begin position="1"/>
        <end position="311"/>
    </location>
</feature>
<reference evidence="4" key="1">
    <citation type="submission" date="2016-05" db="EMBL/GenBank/DDBJ databases">
        <title>Comparative genomics of biotechnologically important yeasts.</title>
        <authorList>
            <consortium name="DOE Joint Genome Institute"/>
            <person name="Riley R."/>
            <person name="Haridas S."/>
            <person name="Wolfe K.H."/>
            <person name="Lopes M.R."/>
            <person name="Hittinger C.T."/>
            <person name="Goker M."/>
            <person name="Salamov A."/>
            <person name="Wisecaver J."/>
            <person name="Long T.M."/>
            <person name="Aerts A.L."/>
            <person name="Barry K."/>
            <person name="Choi C."/>
            <person name="Clum A."/>
            <person name="Coughlan A.Y."/>
            <person name="Deshpande S."/>
            <person name="Douglass A.P."/>
            <person name="Hanson S.J."/>
            <person name="Klenk H.-P."/>
            <person name="Labutti K."/>
            <person name="Lapidus A."/>
            <person name="Lindquist E."/>
            <person name="Lipzen A."/>
            <person name="Meier-Kolthoff J.P."/>
            <person name="Ohm R.A."/>
            <person name="Otillar R.P."/>
            <person name="Pangilinan J."/>
            <person name="Peng Y."/>
            <person name="Rokas A."/>
            <person name="Rosa C.A."/>
            <person name="Scheuner C."/>
            <person name="Sibirny A.A."/>
            <person name="Slot J.C."/>
            <person name="Stielow J.B."/>
            <person name="Sun H."/>
            <person name="Kurtzman C.P."/>
            <person name="Blackwell M."/>
            <person name="Grigoriev I.V."/>
            <person name="Jeffries T.W."/>
        </authorList>
    </citation>
    <scope>NUCLEOTIDE SEQUENCE [LARGE SCALE GENOMIC DNA]</scope>
    <source>
        <strain evidence="4">NRRL Y-1933</strain>
    </source>
</reference>
<dbReference type="OrthoDB" id="79687at2759"/>
<dbReference type="CDD" id="cd14011">
    <property type="entry name" value="PK_SCY1_like"/>
    <property type="match status" value="1"/>
</dbReference>
<dbReference type="PANTHER" id="PTHR12984:SF6">
    <property type="entry name" value="SCY1-LIKE PROTEIN 2"/>
    <property type="match status" value="1"/>
</dbReference>
<protein>
    <submittedName>
        <fullName evidence="3">Kinase-like protein</fullName>
    </submittedName>
</protein>
<name>A0A1E4RGV8_9ASCO</name>
<dbReference type="Gene3D" id="1.25.10.10">
    <property type="entry name" value="Leucine-rich Repeat Variant"/>
    <property type="match status" value="1"/>
</dbReference>
<dbReference type="EMBL" id="KV454542">
    <property type="protein sequence ID" value="ODV66499.1"/>
    <property type="molecule type" value="Genomic_DNA"/>
</dbReference>
<dbReference type="SUPFAM" id="SSF56112">
    <property type="entry name" value="Protein kinase-like (PK-like)"/>
    <property type="match status" value="1"/>
</dbReference>
<evidence type="ECO:0000313" key="4">
    <source>
        <dbReference type="Proteomes" id="UP000095085"/>
    </source>
</evidence>
<dbReference type="STRING" id="984485.A0A1E4RGV8"/>
<keyword evidence="4" id="KW-1185">Reference proteome</keyword>
<dbReference type="SMART" id="SM00220">
    <property type="entry name" value="S_TKc"/>
    <property type="match status" value="1"/>
</dbReference>
<organism evidence="3 4">
    <name type="scientific">Hyphopichia burtonii NRRL Y-1933</name>
    <dbReference type="NCBI Taxonomy" id="984485"/>
    <lineage>
        <taxon>Eukaryota</taxon>
        <taxon>Fungi</taxon>
        <taxon>Dikarya</taxon>
        <taxon>Ascomycota</taxon>
        <taxon>Saccharomycotina</taxon>
        <taxon>Pichiomycetes</taxon>
        <taxon>Debaryomycetaceae</taxon>
        <taxon>Hyphopichia</taxon>
    </lineage>
</organism>
<dbReference type="Proteomes" id="UP000095085">
    <property type="component" value="Unassembled WGS sequence"/>
</dbReference>
<dbReference type="PANTHER" id="PTHR12984">
    <property type="entry name" value="SCY1-RELATED S/T PROTEIN KINASE-LIKE"/>
    <property type="match status" value="1"/>
</dbReference>
<dbReference type="InterPro" id="IPR051177">
    <property type="entry name" value="CIK-Related_Protein"/>
</dbReference>